<keyword evidence="3" id="KW-1185">Reference proteome</keyword>
<organism evidence="2 3">
    <name type="scientific">Pseudomonas plecoglossicida</name>
    <dbReference type="NCBI Taxonomy" id="70775"/>
    <lineage>
        <taxon>Bacteria</taxon>
        <taxon>Pseudomonadati</taxon>
        <taxon>Pseudomonadota</taxon>
        <taxon>Gammaproteobacteria</taxon>
        <taxon>Pseudomonadales</taxon>
        <taxon>Pseudomonadaceae</taxon>
        <taxon>Pseudomonas</taxon>
    </lineage>
</organism>
<comment type="caution">
    <text evidence="2">The sequence shown here is derived from an EMBL/GenBank/DDBJ whole genome shotgun (WGS) entry which is preliminary data.</text>
</comment>
<gene>
    <name evidence="2" type="ORF">CXG47_12880</name>
</gene>
<feature type="domain" description="DUF551" evidence="1">
    <location>
        <begin position="3"/>
        <end position="76"/>
    </location>
</feature>
<evidence type="ECO:0000259" key="1">
    <source>
        <dbReference type="Pfam" id="PF04448"/>
    </source>
</evidence>
<proteinExistence type="predicted"/>
<accession>A0ABX4U0Z7</accession>
<sequence length="77" mass="8956">MSEWIKCSDRLPEIGTRVLAWNEQYGARESLYREYGKGSIAHSLGYPPYFSWEEPQSSWASSWKPTHWQPLPAPPTE</sequence>
<protein>
    <recommendedName>
        <fullName evidence="1">DUF551 domain-containing protein</fullName>
    </recommendedName>
</protein>
<dbReference type="Proteomes" id="UP000234744">
    <property type="component" value="Unassembled WGS sequence"/>
</dbReference>
<reference evidence="2 3" key="1">
    <citation type="submission" date="2017-12" db="EMBL/GenBank/DDBJ databases">
        <title>Detection of the carbapenemase gene blaVIM-5 in members of the Pseudomonas putida group isolated from polluted Nigerian wetlands.</title>
        <authorList>
            <person name="Adelowo O."/>
            <person name="Vollmers J."/>
            <person name="Maeusezahl I."/>
            <person name="Kaster A.-K."/>
            <person name="Mueller J.A."/>
        </authorList>
    </citation>
    <scope>NUCLEOTIDE SEQUENCE [LARGE SCALE GENOMIC DNA]</scope>
    <source>
        <strain evidence="2 3">MR69</strain>
    </source>
</reference>
<dbReference type="RefSeq" id="WP_102083717.1">
    <property type="nucleotide sequence ID" value="NZ_PJCJ01000006.1"/>
</dbReference>
<evidence type="ECO:0000313" key="2">
    <source>
        <dbReference type="EMBL" id="PLV14282.1"/>
    </source>
</evidence>
<dbReference type="InterPro" id="IPR007539">
    <property type="entry name" value="DUF551"/>
</dbReference>
<dbReference type="Pfam" id="PF04448">
    <property type="entry name" value="DUF551"/>
    <property type="match status" value="1"/>
</dbReference>
<evidence type="ECO:0000313" key="3">
    <source>
        <dbReference type="Proteomes" id="UP000234744"/>
    </source>
</evidence>
<name>A0ABX4U0Z7_PSEDL</name>
<dbReference type="EMBL" id="PJCJ01000006">
    <property type="protein sequence ID" value="PLV14282.1"/>
    <property type="molecule type" value="Genomic_DNA"/>
</dbReference>